<keyword evidence="8" id="KW-1185">Reference proteome</keyword>
<dbReference type="EMBL" id="JACGCM010002604">
    <property type="protein sequence ID" value="KAF6138267.1"/>
    <property type="molecule type" value="Genomic_DNA"/>
</dbReference>
<dbReference type="PANTHER" id="PTHR10782">
    <property type="entry name" value="ZINC FINGER MIZ DOMAIN-CONTAINING PROTEIN"/>
    <property type="match status" value="1"/>
</dbReference>
<evidence type="ECO:0000256" key="3">
    <source>
        <dbReference type="ARBA" id="ARBA00022833"/>
    </source>
</evidence>
<evidence type="ECO:0000256" key="2">
    <source>
        <dbReference type="ARBA" id="ARBA00022771"/>
    </source>
</evidence>
<reference evidence="7 8" key="1">
    <citation type="journal article" date="2020" name="IScience">
        <title>Genome Sequencing of the Endangered Kingdonia uniflora (Circaeasteraceae, Ranunculales) Reveals Potential Mechanisms of Evolutionary Specialization.</title>
        <authorList>
            <person name="Sun Y."/>
            <person name="Deng T."/>
            <person name="Zhang A."/>
            <person name="Moore M.J."/>
            <person name="Landis J.B."/>
            <person name="Lin N."/>
            <person name="Zhang H."/>
            <person name="Zhang X."/>
            <person name="Huang J."/>
            <person name="Zhang X."/>
            <person name="Sun H."/>
            <person name="Wang H."/>
        </authorList>
    </citation>
    <scope>NUCLEOTIDE SEQUENCE [LARGE SCALE GENOMIC DNA]</scope>
    <source>
        <strain evidence="7">TB1705</strain>
        <tissue evidence="7">Leaf</tissue>
    </source>
</reference>
<keyword evidence="2 4" id="KW-0863">Zinc-finger</keyword>
<evidence type="ECO:0000259" key="6">
    <source>
        <dbReference type="PROSITE" id="PS51044"/>
    </source>
</evidence>
<protein>
    <recommendedName>
        <fullName evidence="6">SP-RING-type domain-containing protein</fullName>
    </recommendedName>
</protein>
<evidence type="ECO:0000256" key="1">
    <source>
        <dbReference type="ARBA" id="ARBA00022723"/>
    </source>
</evidence>
<keyword evidence="1" id="KW-0479">Metal-binding</keyword>
<proteinExistence type="predicted"/>
<gene>
    <name evidence="7" type="ORF">GIB67_033951</name>
</gene>
<evidence type="ECO:0000313" key="7">
    <source>
        <dbReference type="EMBL" id="KAF6138267.1"/>
    </source>
</evidence>
<feature type="domain" description="SP-RING-type" evidence="6">
    <location>
        <begin position="209"/>
        <end position="290"/>
    </location>
</feature>
<comment type="caution">
    <text evidence="7">The sequence shown here is derived from an EMBL/GenBank/DDBJ whole genome shotgun (WGS) entry which is preliminary data.</text>
</comment>
<evidence type="ECO:0000256" key="4">
    <source>
        <dbReference type="PROSITE-ProRule" id="PRU00452"/>
    </source>
</evidence>
<dbReference type="AlphaFoldDB" id="A0A7J7L6N5"/>
<accession>A0A7J7L6N5</accession>
<evidence type="ECO:0000313" key="8">
    <source>
        <dbReference type="Proteomes" id="UP000541444"/>
    </source>
</evidence>
<dbReference type="InterPro" id="IPR013083">
    <property type="entry name" value="Znf_RING/FYVE/PHD"/>
</dbReference>
<dbReference type="GO" id="GO:0008270">
    <property type="term" value="F:zinc ion binding"/>
    <property type="evidence" value="ECO:0007669"/>
    <property type="project" value="UniProtKB-KW"/>
</dbReference>
<feature type="region of interest" description="Disordered" evidence="5">
    <location>
        <begin position="589"/>
        <end position="675"/>
    </location>
</feature>
<dbReference type="Pfam" id="PF02891">
    <property type="entry name" value="zf-MIZ"/>
    <property type="match status" value="1"/>
</dbReference>
<dbReference type="GO" id="GO:0061665">
    <property type="term" value="F:SUMO ligase activity"/>
    <property type="evidence" value="ECO:0007669"/>
    <property type="project" value="TreeGrafter"/>
</dbReference>
<evidence type="ECO:0000256" key="5">
    <source>
        <dbReference type="SAM" id="MobiDB-lite"/>
    </source>
</evidence>
<organism evidence="7 8">
    <name type="scientific">Kingdonia uniflora</name>
    <dbReference type="NCBI Taxonomy" id="39325"/>
    <lineage>
        <taxon>Eukaryota</taxon>
        <taxon>Viridiplantae</taxon>
        <taxon>Streptophyta</taxon>
        <taxon>Embryophyta</taxon>
        <taxon>Tracheophyta</taxon>
        <taxon>Spermatophyta</taxon>
        <taxon>Magnoliopsida</taxon>
        <taxon>Ranunculales</taxon>
        <taxon>Circaeasteraceae</taxon>
        <taxon>Kingdonia</taxon>
    </lineage>
</organism>
<dbReference type="PROSITE" id="PS51044">
    <property type="entry name" value="ZF_SP_RING"/>
    <property type="match status" value="1"/>
</dbReference>
<dbReference type="InterPro" id="IPR004181">
    <property type="entry name" value="Znf_MIZ"/>
</dbReference>
<dbReference type="GO" id="GO:0000785">
    <property type="term" value="C:chromatin"/>
    <property type="evidence" value="ECO:0007669"/>
    <property type="project" value="TreeGrafter"/>
</dbReference>
<feature type="compositionally biased region" description="Polar residues" evidence="5">
    <location>
        <begin position="616"/>
        <end position="631"/>
    </location>
</feature>
<feature type="compositionally biased region" description="Polar residues" evidence="5">
    <location>
        <begin position="648"/>
        <end position="673"/>
    </location>
</feature>
<dbReference type="GO" id="GO:0016925">
    <property type="term" value="P:protein sumoylation"/>
    <property type="evidence" value="ECO:0007669"/>
    <property type="project" value="TreeGrafter"/>
</dbReference>
<dbReference type="Proteomes" id="UP000541444">
    <property type="component" value="Unassembled WGS sequence"/>
</dbReference>
<feature type="compositionally biased region" description="Low complexity" evidence="5">
    <location>
        <begin position="633"/>
        <end position="647"/>
    </location>
</feature>
<keyword evidence="3" id="KW-0862">Zinc</keyword>
<dbReference type="OrthoDB" id="10263264at2759"/>
<name>A0A7J7L6N5_9MAGN</name>
<dbReference type="Gene3D" id="3.30.40.10">
    <property type="entry name" value="Zinc/RING finger domain, C3HC4 (zinc finger)"/>
    <property type="match status" value="1"/>
</dbReference>
<sequence>MLDHLPPRSRVISFIPRNACKSGWFLLKDTNELINLTDEIGRSFCNPVDIDIEPNNPPHVIPKIMSRFYPRMKMGRVLASLEVKPEFGAYVVDFQILKNTVSEAQEKIRLFVAQTDNILSSSCIISPPQVNFLINGKAVEKRTNVVMDNGPQLPTNITSILKYGTNLLQAVGHFNGCYIIAIAFMSMVSSSDIPMLQDYVQPVSTALDSDSEIIEGPSRISLNCPISFRRIKTPAKGHLCKHLQCFDYENFIQINSRRPSWRCPHCNQSVCYPDIRIDQSMLNVLKEVGENVVDVIISADGSWKPILESNGHANHLHEKIVSHGQEAPDPCESTEFSNSPANIVDLTFDETDEIDAMATSETVDRKPFQNIFHDCSVVRNSISPEMANNTSEVAQNDSHHIEDDFWAGVMFRSPSETLSTNCMQTPLHHPDAVSATLHRQPIISLPQSQVSASNNLQLQPSHYRNPIIDSETGRISIPRNITRTPIAVQALPAQPLVPTSNQRSRMTNGFPSVLSHTSMEPITNNFIGIGEMERQQQVPGSLMNPASDMGSFSMQHHSMTQNWDYQNLSYMSSHQPYQQQIVGLTAPNQLPSSYRVSPGLPPERQHPAHQQRQHPTTRPTHFPMSQAQQGPISVASLRQSAALRASQGSRTASAVPVQHQTSRTTGFSPSTSDGLRMPVSEHLQRGGSADFGSEQNWRPTGRMRGSLSGHAYSAALSQFMIQPLQQDQADMPMPQQPLGVSTSQLQANNINSQAAAPAQQTYSGT</sequence>
<dbReference type="CDD" id="cd16650">
    <property type="entry name" value="SP-RING_PIAS-like"/>
    <property type="match status" value="1"/>
</dbReference>
<dbReference type="PANTHER" id="PTHR10782:SF4">
    <property type="entry name" value="TONALLI, ISOFORM E"/>
    <property type="match status" value="1"/>
</dbReference>